<feature type="repeat" description="ANK" evidence="1">
    <location>
        <begin position="112"/>
        <end position="144"/>
    </location>
</feature>
<protein>
    <recommendedName>
        <fullName evidence="4">Serine/threonine-protein kinase BSK1-like TPR repeats domain-containing protein</fullName>
    </recommendedName>
</protein>
<dbReference type="PROSITE" id="PS50297">
    <property type="entry name" value="ANK_REP_REGION"/>
    <property type="match status" value="3"/>
</dbReference>
<feature type="repeat" description="ANK" evidence="1">
    <location>
        <begin position="145"/>
        <end position="180"/>
    </location>
</feature>
<dbReference type="SMART" id="SM00248">
    <property type="entry name" value="ANK"/>
    <property type="match status" value="5"/>
</dbReference>
<sequence>MAIYIHVHLLRCALGFYYAPWTNGDMDGTIVCSSHPGICKCTMFLNAARCGEMKLVKKFAAKLQVGAQGTLDNIRDKEGRTALHFAARAGNTFMCKYLVNHLKLDINAQDEEGNTPLHYAIQEKRLQAALYLVNNGVDVAKANKEGLTYLHYATHNAFSGQKELIQLLISWGAEVDACSNDQWTPLLFATLYRSIEAVEVLLQNNANPNLVVRPIAPLIVSSWYSYEITDLLVKAGGDPNINVDGSTPLQGAVAYEQVEIITYLLKAGADPNIADVTGLTPLENAVNLRHLKALAVLFPVTKPIPSISDWSVDGLVKYVDSEESKQLRANVRKEVFHKSKLHAEDAFERKNYAIAAGWYNTAIKESPCDATLLSRRSLCYSLAGCGNAALSDAQACVCLRPDWPIAHYQEGVAWRLLKNYPNAERSFSRALALDPGNREMQEAVREAVEAEMGALRV</sequence>
<dbReference type="InterPro" id="IPR002110">
    <property type="entry name" value="Ankyrin_rpt"/>
</dbReference>
<evidence type="ECO:0000313" key="6">
    <source>
        <dbReference type="Proteomes" id="UP000249390"/>
    </source>
</evidence>
<dbReference type="AlphaFoldDB" id="A0A328DIX5"/>
<dbReference type="InterPro" id="IPR036770">
    <property type="entry name" value="Ankyrin_rpt-contain_sf"/>
</dbReference>
<feature type="chain" id="PRO_5016390967" description="Serine/threonine-protein kinase BSK1-like TPR repeats domain-containing protein" evidence="3">
    <location>
        <begin position="25"/>
        <end position="457"/>
    </location>
</feature>
<dbReference type="Pfam" id="PF12796">
    <property type="entry name" value="Ank_2"/>
    <property type="match status" value="2"/>
</dbReference>
<feature type="domain" description="Serine/threonine-protein kinase BSK1-like TPR repeats" evidence="4">
    <location>
        <begin position="322"/>
        <end position="409"/>
    </location>
</feature>
<name>A0A328DIX5_9ASTE</name>
<dbReference type="Proteomes" id="UP000249390">
    <property type="component" value="Unassembled WGS sequence"/>
</dbReference>
<reference evidence="5 6" key="1">
    <citation type="submission" date="2018-06" db="EMBL/GenBank/DDBJ databases">
        <title>The Genome of Cuscuta australis (Dodder) Provides Insight into the Evolution of Plant Parasitism.</title>
        <authorList>
            <person name="Liu H."/>
        </authorList>
    </citation>
    <scope>NUCLEOTIDE SEQUENCE [LARGE SCALE GENOMIC DNA]</scope>
    <source>
        <strain evidence="6">cv. Yunnan</strain>
        <tissue evidence="5">Vines</tissue>
    </source>
</reference>
<dbReference type="Pfam" id="PF25575">
    <property type="entry name" value="TPR_BSK1_C"/>
    <property type="match status" value="1"/>
</dbReference>
<evidence type="ECO:0000256" key="1">
    <source>
        <dbReference type="PROSITE-ProRule" id="PRU00023"/>
    </source>
</evidence>
<dbReference type="PRINTS" id="PR01415">
    <property type="entry name" value="ANKYRIN"/>
</dbReference>
<comment type="caution">
    <text evidence="5">The sequence shown here is derived from an EMBL/GenBank/DDBJ whole genome shotgun (WGS) entry which is preliminary data.</text>
</comment>
<dbReference type="PROSITE" id="PS50005">
    <property type="entry name" value="TPR"/>
    <property type="match status" value="1"/>
</dbReference>
<feature type="repeat" description="ANK" evidence="1">
    <location>
        <begin position="78"/>
        <end position="101"/>
    </location>
</feature>
<proteinExistence type="predicted"/>
<feature type="repeat" description="ANK" evidence="1">
    <location>
        <begin position="244"/>
        <end position="276"/>
    </location>
</feature>
<dbReference type="PANTHER" id="PTHR46224:SF67">
    <property type="entry name" value="HSP70-HSP90 ORGANIZING PROTEIN 3-LIKE"/>
    <property type="match status" value="1"/>
</dbReference>
<evidence type="ECO:0000259" key="4">
    <source>
        <dbReference type="Pfam" id="PF25575"/>
    </source>
</evidence>
<keyword evidence="6" id="KW-1185">Reference proteome</keyword>
<feature type="repeat" description="TPR" evidence="2">
    <location>
        <begin position="404"/>
        <end position="437"/>
    </location>
</feature>
<dbReference type="Pfam" id="PF13637">
    <property type="entry name" value="Ank_4"/>
    <property type="match status" value="1"/>
</dbReference>
<dbReference type="Gene3D" id="1.25.40.10">
    <property type="entry name" value="Tetratricopeptide repeat domain"/>
    <property type="match status" value="1"/>
</dbReference>
<dbReference type="PROSITE" id="PS50088">
    <property type="entry name" value="ANK_REPEAT"/>
    <property type="match status" value="4"/>
</dbReference>
<dbReference type="InterPro" id="IPR019734">
    <property type="entry name" value="TPR_rpt"/>
</dbReference>
<keyword evidence="2" id="KW-0802">TPR repeat</keyword>
<dbReference type="SUPFAM" id="SSF48403">
    <property type="entry name" value="Ankyrin repeat"/>
    <property type="match status" value="1"/>
</dbReference>
<dbReference type="Gene3D" id="1.25.40.20">
    <property type="entry name" value="Ankyrin repeat-containing domain"/>
    <property type="match status" value="3"/>
</dbReference>
<evidence type="ECO:0000256" key="2">
    <source>
        <dbReference type="PROSITE-ProRule" id="PRU00339"/>
    </source>
</evidence>
<accession>A0A328DIX5</accession>
<evidence type="ECO:0000256" key="3">
    <source>
        <dbReference type="SAM" id="SignalP"/>
    </source>
</evidence>
<feature type="signal peptide" evidence="3">
    <location>
        <begin position="1"/>
        <end position="24"/>
    </location>
</feature>
<dbReference type="InterPro" id="IPR051616">
    <property type="entry name" value="Cul2-RING_E3_ligase_SR"/>
</dbReference>
<keyword evidence="1" id="KW-0040">ANK repeat</keyword>
<evidence type="ECO:0000313" key="5">
    <source>
        <dbReference type="EMBL" id="RAL45577.1"/>
    </source>
</evidence>
<dbReference type="InterPro" id="IPR058209">
    <property type="entry name" value="TPR_BSK1_C"/>
</dbReference>
<gene>
    <name evidence="5" type="ORF">DM860_009441</name>
</gene>
<organism evidence="5 6">
    <name type="scientific">Cuscuta australis</name>
    <dbReference type="NCBI Taxonomy" id="267555"/>
    <lineage>
        <taxon>Eukaryota</taxon>
        <taxon>Viridiplantae</taxon>
        <taxon>Streptophyta</taxon>
        <taxon>Embryophyta</taxon>
        <taxon>Tracheophyta</taxon>
        <taxon>Spermatophyta</taxon>
        <taxon>Magnoliopsida</taxon>
        <taxon>eudicotyledons</taxon>
        <taxon>Gunneridae</taxon>
        <taxon>Pentapetalae</taxon>
        <taxon>asterids</taxon>
        <taxon>lamiids</taxon>
        <taxon>Solanales</taxon>
        <taxon>Convolvulaceae</taxon>
        <taxon>Cuscuteae</taxon>
        <taxon>Cuscuta</taxon>
        <taxon>Cuscuta subgen. Grammica</taxon>
        <taxon>Cuscuta sect. Cleistogrammica</taxon>
    </lineage>
</organism>
<dbReference type="SUPFAM" id="SSF48452">
    <property type="entry name" value="TPR-like"/>
    <property type="match status" value="1"/>
</dbReference>
<dbReference type="PANTHER" id="PTHR46224">
    <property type="entry name" value="ANKYRIN REPEAT FAMILY PROTEIN"/>
    <property type="match status" value="1"/>
</dbReference>
<dbReference type="EMBL" id="NQVE01000129">
    <property type="protein sequence ID" value="RAL45577.1"/>
    <property type="molecule type" value="Genomic_DNA"/>
</dbReference>
<dbReference type="InterPro" id="IPR011990">
    <property type="entry name" value="TPR-like_helical_dom_sf"/>
</dbReference>
<keyword evidence="3" id="KW-0732">Signal</keyword>
<dbReference type="SMART" id="SM00028">
    <property type="entry name" value="TPR"/>
    <property type="match status" value="1"/>
</dbReference>